<comment type="caution">
    <text evidence="1">The sequence shown here is derived from an EMBL/GenBank/DDBJ whole genome shotgun (WGS) entry which is preliminary data.</text>
</comment>
<reference evidence="1" key="1">
    <citation type="submission" date="2020-06" db="EMBL/GenBank/DDBJ databases">
        <authorList>
            <person name="Li T."/>
            <person name="Hu X."/>
            <person name="Zhang T."/>
            <person name="Song X."/>
            <person name="Zhang H."/>
            <person name="Dai N."/>
            <person name="Sheng W."/>
            <person name="Hou X."/>
            <person name="Wei L."/>
        </authorList>
    </citation>
    <scope>NUCLEOTIDE SEQUENCE</scope>
    <source>
        <strain evidence="1">G01</strain>
        <tissue evidence="1">Leaf</tissue>
    </source>
</reference>
<accession>A0AAW2LVV7</accession>
<reference evidence="1" key="2">
    <citation type="journal article" date="2024" name="Plant">
        <title>Genomic evolution and insights into agronomic trait innovations of Sesamum species.</title>
        <authorList>
            <person name="Miao H."/>
            <person name="Wang L."/>
            <person name="Qu L."/>
            <person name="Liu H."/>
            <person name="Sun Y."/>
            <person name="Le M."/>
            <person name="Wang Q."/>
            <person name="Wei S."/>
            <person name="Zheng Y."/>
            <person name="Lin W."/>
            <person name="Duan Y."/>
            <person name="Cao H."/>
            <person name="Xiong S."/>
            <person name="Wang X."/>
            <person name="Wei L."/>
            <person name="Li C."/>
            <person name="Ma Q."/>
            <person name="Ju M."/>
            <person name="Zhao R."/>
            <person name="Li G."/>
            <person name="Mu C."/>
            <person name="Tian Q."/>
            <person name="Mei H."/>
            <person name="Zhang T."/>
            <person name="Gao T."/>
            <person name="Zhang H."/>
        </authorList>
    </citation>
    <scope>NUCLEOTIDE SEQUENCE</scope>
    <source>
        <strain evidence="1">G01</strain>
    </source>
</reference>
<evidence type="ECO:0000313" key="1">
    <source>
        <dbReference type="EMBL" id="KAL0322599.1"/>
    </source>
</evidence>
<gene>
    <name evidence="1" type="ORF">Sangu_1879200</name>
</gene>
<name>A0AAW2LVV7_9LAMI</name>
<dbReference type="AlphaFoldDB" id="A0AAW2LVV7"/>
<sequence length="52" mass="5643">MARVAAWVDASCIKAKKASCISCIVASWMEHMMGLALPELVRLAHGVAWLIC</sequence>
<dbReference type="EMBL" id="JACGWK010000012">
    <property type="protein sequence ID" value="KAL0322599.1"/>
    <property type="molecule type" value="Genomic_DNA"/>
</dbReference>
<organism evidence="1">
    <name type="scientific">Sesamum angustifolium</name>
    <dbReference type="NCBI Taxonomy" id="2727405"/>
    <lineage>
        <taxon>Eukaryota</taxon>
        <taxon>Viridiplantae</taxon>
        <taxon>Streptophyta</taxon>
        <taxon>Embryophyta</taxon>
        <taxon>Tracheophyta</taxon>
        <taxon>Spermatophyta</taxon>
        <taxon>Magnoliopsida</taxon>
        <taxon>eudicotyledons</taxon>
        <taxon>Gunneridae</taxon>
        <taxon>Pentapetalae</taxon>
        <taxon>asterids</taxon>
        <taxon>lamiids</taxon>
        <taxon>Lamiales</taxon>
        <taxon>Pedaliaceae</taxon>
        <taxon>Sesamum</taxon>
    </lineage>
</organism>
<proteinExistence type="predicted"/>
<protein>
    <submittedName>
        <fullName evidence="1">Uncharacterized protein</fullName>
    </submittedName>
</protein>